<gene>
    <name evidence="1" type="ORF">SCALOS_LOCUS8955</name>
</gene>
<keyword evidence="2" id="KW-1185">Reference proteome</keyword>
<protein>
    <submittedName>
        <fullName evidence="1">1255_t:CDS:1</fullName>
    </submittedName>
</protein>
<evidence type="ECO:0000313" key="2">
    <source>
        <dbReference type="Proteomes" id="UP000789860"/>
    </source>
</evidence>
<reference evidence="1" key="1">
    <citation type="submission" date="2021-06" db="EMBL/GenBank/DDBJ databases">
        <authorList>
            <person name="Kallberg Y."/>
            <person name="Tangrot J."/>
            <person name="Rosling A."/>
        </authorList>
    </citation>
    <scope>NUCLEOTIDE SEQUENCE</scope>
    <source>
        <strain evidence="1">AU212A</strain>
    </source>
</reference>
<feature type="non-terminal residue" evidence="1">
    <location>
        <position position="1"/>
    </location>
</feature>
<evidence type="ECO:0000313" key="1">
    <source>
        <dbReference type="EMBL" id="CAG8658896.1"/>
    </source>
</evidence>
<dbReference type="Proteomes" id="UP000789860">
    <property type="component" value="Unassembled WGS sequence"/>
</dbReference>
<sequence length="39" mass="4579">FQRCSSIKNLIFMSMSYQIIELLILCLRSLCLDQVVNEL</sequence>
<proteinExistence type="predicted"/>
<comment type="caution">
    <text evidence="1">The sequence shown here is derived from an EMBL/GenBank/DDBJ whole genome shotgun (WGS) entry which is preliminary data.</text>
</comment>
<name>A0ACA9NP66_9GLOM</name>
<accession>A0ACA9NP66</accession>
<organism evidence="1 2">
    <name type="scientific">Scutellospora calospora</name>
    <dbReference type="NCBI Taxonomy" id="85575"/>
    <lineage>
        <taxon>Eukaryota</taxon>
        <taxon>Fungi</taxon>
        <taxon>Fungi incertae sedis</taxon>
        <taxon>Mucoromycota</taxon>
        <taxon>Glomeromycotina</taxon>
        <taxon>Glomeromycetes</taxon>
        <taxon>Diversisporales</taxon>
        <taxon>Gigasporaceae</taxon>
        <taxon>Scutellospora</taxon>
    </lineage>
</organism>
<dbReference type="EMBL" id="CAJVPM010025682">
    <property type="protein sequence ID" value="CAG8658896.1"/>
    <property type="molecule type" value="Genomic_DNA"/>
</dbReference>